<gene>
    <name evidence="1" type="ORF">LX15_001845</name>
</gene>
<organism evidence="1 2">
    <name type="scientific">Streptoalloteichus tenebrarius (strain ATCC 17920 / DSM 40477 / JCM 4838 / CBS 697.72 / NBRC 16177 / NCIMB 11028 / NRRL B-12390 / A12253. 1 / ISP 5477)</name>
    <name type="common">Streptomyces tenebrarius</name>
    <dbReference type="NCBI Taxonomy" id="1933"/>
    <lineage>
        <taxon>Bacteria</taxon>
        <taxon>Bacillati</taxon>
        <taxon>Actinomycetota</taxon>
        <taxon>Actinomycetes</taxon>
        <taxon>Pseudonocardiales</taxon>
        <taxon>Pseudonocardiaceae</taxon>
        <taxon>Streptoalloteichus</taxon>
    </lineage>
</organism>
<dbReference type="InterPro" id="IPR027417">
    <property type="entry name" value="P-loop_NTPase"/>
</dbReference>
<accession>A0ABT1HRK5</accession>
<dbReference type="SUPFAM" id="SSF53795">
    <property type="entry name" value="PEP carboxykinase-like"/>
    <property type="match status" value="1"/>
</dbReference>
<dbReference type="Proteomes" id="UP001205311">
    <property type="component" value="Unassembled WGS sequence"/>
</dbReference>
<comment type="caution">
    <text evidence="1">The sequence shown here is derived from an EMBL/GenBank/DDBJ whole genome shotgun (WGS) entry which is preliminary data.</text>
</comment>
<proteinExistence type="predicted"/>
<evidence type="ECO:0000313" key="1">
    <source>
        <dbReference type="EMBL" id="MCP2258151.1"/>
    </source>
</evidence>
<dbReference type="EMBL" id="JAMTCP010000007">
    <property type="protein sequence ID" value="MCP2258151.1"/>
    <property type="molecule type" value="Genomic_DNA"/>
</dbReference>
<evidence type="ECO:0000313" key="2">
    <source>
        <dbReference type="Proteomes" id="UP001205311"/>
    </source>
</evidence>
<reference evidence="1 2" key="1">
    <citation type="submission" date="2022-06" db="EMBL/GenBank/DDBJ databases">
        <title>Genomic Encyclopedia of Archaeal and Bacterial Type Strains, Phase II (KMG-II): from individual species to whole genera.</title>
        <authorList>
            <person name="Goeker M."/>
        </authorList>
    </citation>
    <scope>NUCLEOTIDE SEQUENCE [LARGE SCALE GENOMIC DNA]</scope>
    <source>
        <strain evidence="1 2">DSM 40477</strain>
    </source>
</reference>
<sequence>MLIERIVRPPLADLSVAVSGAAPLVRAVTEFVAPFYPIADRPTGTPWRMTVDTDLRGPATLDDRQPPHQATWDVARRQLRVCCGQSNWVPVFATRYLRTLVRAMAVAGGALPLHGAGLSLGGVGIMLVGDKWAGKTTAALSLTRGCAAELVSNDDVLLVPSPDEDRWEMVGGPRAVGVRSGSLGEHVPPLTPGELEAAARRHPGSRPDKTFLLPSEVTALGGAVRVRAPAHVVVELETRPHGPSEVERLDEDEALDLVTRHLEGAADRRRLGLVEAVAGRVPPADDGRALTSLRDGLRCYRFRHPITGWVGSFLDFVRADVSNEVTR</sequence>
<keyword evidence="2" id="KW-1185">Reference proteome</keyword>
<protein>
    <submittedName>
        <fullName evidence="1">Uncharacterized protein</fullName>
    </submittedName>
</protein>
<name>A0ABT1HRK5_STRSD</name>
<dbReference type="Gene3D" id="3.40.50.300">
    <property type="entry name" value="P-loop containing nucleotide triphosphate hydrolases"/>
    <property type="match status" value="1"/>
</dbReference>
<dbReference type="RefSeq" id="WP_253669097.1">
    <property type="nucleotide sequence ID" value="NZ_JAMTCP010000007.1"/>
</dbReference>